<name>A0A0A9A5R4_ARUDO</name>
<evidence type="ECO:0000313" key="2">
    <source>
        <dbReference type="EMBL" id="JAD46999.1"/>
    </source>
</evidence>
<dbReference type="AlphaFoldDB" id="A0A0A9A5R4"/>
<dbReference type="EMBL" id="GBRH01250896">
    <property type="protein sequence ID" value="JAD46999.1"/>
    <property type="molecule type" value="Transcribed_RNA"/>
</dbReference>
<reference evidence="2" key="1">
    <citation type="submission" date="2014-09" db="EMBL/GenBank/DDBJ databases">
        <authorList>
            <person name="Magalhaes I.L.F."/>
            <person name="Oliveira U."/>
            <person name="Santos F.R."/>
            <person name="Vidigal T.H.D.A."/>
            <person name="Brescovit A.D."/>
            <person name="Santos A.J."/>
        </authorList>
    </citation>
    <scope>NUCLEOTIDE SEQUENCE</scope>
    <source>
        <tissue evidence="2">Shoot tissue taken approximately 20 cm above the soil surface</tissue>
    </source>
</reference>
<sequence length="81" mass="8642">MSKGFMVAMETAAAKVTLRSLTCGWGLGTGELTLLATRLACRTTSPWLYRDRDAGGYAFGGGGGRVEGRKSVRTSQKAKRL</sequence>
<reference evidence="2" key="2">
    <citation type="journal article" date="2015" name="Data Brief">
        <title>Shoot transcriptome of the giant reed, Arundo donax.</title>
        <authorList>
            <person name="Barrero R.A."/>
            <person name="Guerrero F.D."/>
            <person name="Moolhuijzen P."/>
            <person name="Goolsby J.A."/>
            <person name="Tidwell J."/>
            <person name="Bellgard S.E."/>
            <person name="Bellgard M.I."/>
        </authorList>
    </citation>
    <scope>NUCLEOTIDE SEQUENCE</scope>
    <source>
        <tissue evidence="2">Shoot tissue taken approximately 20 cm above the soil surface</tissue>
    </source>
</reference>
<evidence type="ECO:0000256" key="1">
    <source>
        <dbReference type="SAM" id="MobiDB-lite"/>
    </source>
</evidence>
<accession>A0A0A9A5R4</accession>
<organism evidence="2">
    <name type="scientific">Arundo donax</name>
    <name type="common">Giant reed</name>
    <name type="synonym">Donax arundinaceus</name>
    <dbReference type="NCBI Taxonomy" id="35708"/>
    <lineage>
        <taxon>Eukaryota</taxon>
        <taxon>Viridiplantae</taxon>
        <taxon>Streptophyta</taxon>
        <taxon>Embryophyta</taxon>
        <taxon>Tracheophyta</taxon>
        <taxon>Spermatophyta</taxon>
        <taxon>Magnoliopsida</taxon>
        <taxon>Liliopsida</taxon>
        <taxon>Poales</taxon>
        <taxon>Poaceae</taxon>
        <taxon>PACMAD clade</taxon>
        <taxon>Arundinoideae</taxon>
        <taxon>Arundineae</taxon>
        <taxon>Arundo</taxon>
    </lineage>
</organism>
<feature type="region of interest" description="Disordered" evidence="1">
    <location>
        <begin position="62"/>
        <end position="81"/>
    </location>
</feature>
<proteinExistence type="predicted"/>
<protein>
    <submittedName>
        <fullName evidence="2">Uncharacterized protein</fullName>
    </submittedName>
</protein>